<feature type="transmembrane region" description="Helical" evidence="1">
    <location>
        <begin position="306"/>
        <end position="331"/>
    </location>
</feature>
<gene>
    <name evidence="3" type="ORF">A6K24_00815</name>
</gene>
<dbReference type="AlphaFoldDB" id="A0A179T597"/>
<accession>A0A179T597</accession>
<proteinExistence type="predicted"/>
<feature type="transmembrane region" description="Helical" evidence="1">
    <location>
        <begin position="222"/>
        <end position="242"/>
    </location>
</feature>
<evidence type="ECO:0000256" key="2">
    <source>
        <dbReference type="SAM" id="SignalP"/>
    </source>
</evidence>
<dbReference type="EMBL" id="LWSG01000001">
    <property type="protein sequence ID" value="OAS89135.1"/>
    <property type="molecule type" value="Genomic_DNA"/>
</dbReference>
<feature type="transmembrane region" description="Helical" evidence="1">
    <location>
        <begin position="275"/>
        <end position="294"/>
    </location>
</feature>
<reference evidence="4" key="1">
    <citation type="submission" date="2016-04" db="EMBL/GenBank/DDBJ databases">
        <authorList>
            <person name="Lyu Z."/>
            <person name="Lyu W."/>
        </authorList>
    </citation>
    <scope>NUCLEOTIDE SEQUENCE [LARGE SCALE GENOMIC DNA]</scope>
    <source>
        <strain evidence="4">C44</strain>
    </source>
</reference>
<keyword evidence="1" id="KW-0472">Membrane</keyword>
<keyword evidence="2" id="KW-0732">Signal</keyword>
<dbReference type="RefSeq" id="WP_066324057.1">
    <property type="nucleotide sequence ID" value="NZ_LWSG01000001.1"/>
</dbReference>
<keyword evidence="1" id="KW-1133">Transmembrane helix</keyword>
<evidence type="ECO:0000313" key="3">
    <source>
        <dbReference type="EMBL" id="OAS89135.1"/>
    </source>
</evidence>
<feature type="signal peptide" evidence="2">
    <location>
        <begin position="1"/>
        <end position="26"/>
    </location>
</feature>
<dbReference type="Proteomes" id="UP000078534">
    <property type="component" value="Unassembled WGS sequence"/>
</dbReference>
<feature type="transmembrane region" description="Helical" evidence="1">
    <location>
        <begin position="338"/>
        <end position="357"/>
    </location>
</feature>
<feature type="transmembrane region" description="Helical" evidence="1">
    <location>
        <begin position="248"/>
        <end position="268"/>
    </location>
</feature>
<sequence length="362" mass="41083">MKKSIAYSVLILGCFFMMLCPFKAMAHTDNSEGYSKITMDRENEKLHVDLYIDYFEMGRLIDYGVNPGATPAQLSKALSEKSKALSDYLSAHFEMFYNGEKAEGTIVSTNVEKRVDRDYAKVSLNYPMPSSEASIQIYYNIFFDDNDPMHRNILTYDFGEKNGQFIFQAGERELQIGEESLVNQITRFIKLGFHHIMIGYDHILFVIALVMGTRKLSDVFKIITIFTIAHSITLGLTALKFLQLPAEIIEPLIALSIAYVAVESILGFSSKFRLTVVFIFGLIHGVGFAGALQLNNEITWQTLLSILSFNVGVEVGQALIITFLFPLLLLIRKFKWSFYLQGATTAWILGMGLFWYFERFLG</sequence>
<evidence type="ECO:0008006" key="5">
    <source>
        <dbReference type="Google" id="ProtNLM"/>
    </source>
</evidence>
<comment type="caution">
    <text evidence="3">The sequence shown here is derived from an EMBL/GenBank/DDBJ whole genome shotgun (WGS) entry which is preliminary data.</text>
</comment>
<organism evidence="3 4">
    <name type="scientific">Metabacillus litoralis</name>
    <dbReference type="NCBI Taxonomy" id="152268"/>
    <lineage>
        <taxon>Bacteria</taxon>
        <taxon>Bacillati</taxon>
        <taxon>Bacillota</taxon>
        <taxon>Bacilli</taxon>
        <taxon>Bacillales</taxon>
        <taxon>Bacillaceae</taxon>
        <taxon>Metabacillus</taxon>
    </lineage>
</organism>
<protein>
    <recommendedName>
        <fullName evidence="5">HupE/UreJ family protein</fullName>
    </recommendedName>
</protein>
<name>A0A179T597_9BACI</name>
<feature type="chain" id="PRO_5008106589" description="HupE/UreJ family protein" evidence="2">
    <location>
        <begin position="27"/>
        <end position="362"/>
    </location>
</feature>
<keyword evidence="1" id="KW-0812">Transmembrane</keyword>
<dbReference type="Pfam" id="PF13795">
    <property type="entry name" value="HupE_UreJ_2"/>
    <property type="match status" value="1"/>
</dbReference>
<dbReference type="InterPro" id="IPR032809">
    <property type="entry name" value="Put_HupE_UreJ"/>
</dbReference>
<evidence type="ECO:0000313" key="4">
    <source>
        <dbReference type="Proteomes" id="UP000078534"/>
    </source>
</evidence>
<feature type="transmembrane region" description="Helical" evidence="1">
    <location>
        <begin position="191"/>
        <end position="210"/>
    </location>
</feature>
<evidence type="ECO:0000256" key="1">
    <source>
        <dbReference type="SAM" id="Phobius"/>
    </source>
</evidence>
<keyword evidence="4" id="KW-1185">Reference proteome</keyword>
<dbReference type="OrthoDB" id="9808870at2"/>